<dbReference type="PANTHER" id="PTHR13405:SF11">
    <property type="entry name" value="NUCLEAR PORE COMPLEX PROTEIN NUP133"/>
    <property type="match status" value="1"/>
</dbReference>
<protein>
    <recommendedName>
        <fullName evidence="13">Nucleoporin Nup133/Nup155-like C-terminal domain-containing protein</fullName>
    </recommendedName>
</protein>
<dbReference type="GO" id="GO:0016973">
    <property type="term" value="P:poly(A)+ mRNA export from nucleus"/>
    <property type="evidence" value="ECO:0007669"/>
    <property type="project" value="TreeGrafter"/>
</dbReference>
<feature type="region of interest" description="Disordered" evidence="8">
    <location>
        <begin position="1330"/>
        <end position="1351"/>
    </location>
</feature>
<dbReference type="GO" id="GO:0006606">
    <property type="term" value="P:protein import into nucleus"/>
    <property type="evidence" value="ECO:0007669"/>
    <property type="project" value="TreeGrafter"/>
</dbReference>
<dbReference type="EMBL" id="SPNW01000001">
    <property type="protein sequence ID" value="TIA93564.1"/>
    <property type="molecule type" value="Genomic_DNA"/>
</dbReference>
<dbReference type="Pfam" id="PF03177">
    <property type="entry name" value="Nucleoporin_C"/>
    <property type="match status" value="1"/>
</dbReference>
<evidence type="ECO:0000259" key="9">
    <source>
        <dbReference type="Pfam" id="PF03177"/>
    </source>
</evidence>
<sequence>MRTGILTRAISTKAKQPTTLVGPPSQHSHLRPVRYASASDGERARHHPYEPSGDAYEYTAEELSYDLARRRLDTFNDRFWSDNNIRCEQAIKAYVGDAQGDKRELLLQEFWKDWSQANQLRYYNWSKEWWKQQLSLLWPAFKISIKQQLRRFLQTLARDEHLNLSIYASLPAQVTQALQNIDLYTEPVSSYVDSATGFAYVLTQRECFVWNYGKRAIFSPTAYVFPCPSPIHSAGESNLNSVYTLSAAILTSSATSREPGLLLISPHGVYRYWEHVGMALSGVDRFVEGQLNDLSEGETVTGLFESDPSHYILTTSSTNLKHVILAPSQGKLYPIVRPFPRTRGVFARLFSSGAFSTSEQFAALALSQPDQFGSRDLFAIGERSVQVWSIGYASAAASSSNASKFTGQYNIRDSIADSLIPGSGLDVHRSKLSVSLLDGAVTRDGHLAVLVSYVAPSKERNDEENAQSYALCLLVHTQDPTQPWSVDRILHLNYQAILDPRPYSQPKLILYQGGPAFFVIFSDAILISTLIESLKYSMLLPLQYPLNNKFIGYGVLNERASASPSSSQIADSTTATIFSMAVHGGIISTKIDLEKLEIDMQKQVDPAARLTSTLKSRLEQAIFYGDKESNPISFAIPNAYIEGDLQEATKSVSRDILSSRSTNMPVILDLRAQINDRSIRCQKLIHYISENGLLGKLAPSTRRQLCDDAEKLVAANELWLHENSDEAGTEGLLLASVLQYMNGADVKEDIVKDIGVLIDRMNGLVTDYIASNPGIEKKSKTIIESNRYILATLSPSFKLRQQQSEIYGLDASTLGFESWMAKTAMLGVLESTYDRTRKLLRDRTRELGSSIDDNPTDYQNAPATKATQKLLSRQSEQEELRQQLCSIAELAIEAYEDRIAYLKASSKADKEKELAALSETFVDLRPKLIHPLVVIDKADFAFDLAERHGAFRILTELCTSPVGDSHRIKYYLDTYKEAFAFELYKWYVENGKLWTLFQHELPYADLLRKFFQQSGNGRVAWMHDLSAGRFIDASKTLINESAKESDLAPKHLILSLGKLSHIAQLDVDTFESSQTQQEIEGGCLFRKDMFADDAQATDDKLDLVSMHSKLLELFETQLLEAGESGERMELDDKIARITELVASRLDLSGLISHLHNLIRGLLTDKALSAEDLVDLLTLKDNFFDQVGDYASAIDVCVRAKDVPDKRAHSSLKSIWRRVYLRDDWVMLSNTTGMNDNELGDNLRQSALYATIQLAAENDHPDALFLSPKKSMNKLTDKDLLARFPTLSEEEIASILHDLQEENNRLETLIKEYNLDNWYKEVLRIHAEDYPKERTAESHDDERMQEQEMDES</sequence>
<comment type="caution">
    <text evidence="11">The sequence shown here is derived from an EMBL/GenBank/DDBJ whole genome shotgun (WGS) entry which is preliminary data.</text>
</comment>
<dbReference type="Pfam" id="PF10231">
    <property type="entry name" value="COA8"/>
    <property type="match status" value="1"/>
</dbReference>
<keyword evidence="7" id="KW-0539">Nucleus</keyword>
<reference evidence="11 12" key="1">
    <citation type="submission" date="2019-03" db="EMBL/GenBank/DDBJ databases">
        <title>Sequencing 23 genomes of Wallemia ichthyophaga.</title>
        <authorList>
            <person name="Gostincar C."/>
        </authorList>
    </citation>
    <scope>NUCLEOTIDE SEQUENCE [LARGE SCALE GENOMIC DNA]</scope>
    <source>
        <strain evidence="11 12">EXF-5753</strain>
    </source>
</reference>
<evidence type="ECO:0000256" key="7">
    <source>
        <dbReference type="ARBA" id="ARBA00023242"/>
    </source>
</evidence>
<evidence type="ECO:0000313" key="11">
    <source>
        <dbReference type="EMBL" id="TIA93564.1"/>
    </source>
</evidence>
<dbReference type="PANTHER" id="PTHR13405">
    <property type="entry name" value="NUCLEAR PORE COMPLEX PROTEIN NUP133"/>
    <property type="match status" value="1"/>
</dbReference>
<evidence type="ECO:0008006" key="13">
    <source>
        <dbReference type="Google" id="ProtNLM"/>
    </source>
</evidence>
<evidence type="ECO:0000256" key="5">
    <source>
        <dbReference type="ARBA" id="ARBA00022927"/>
    </source>
</evidence>
<evidence type="ECO:0000256" key="2">
    <source>
        <dbReference type="ARBA" id="ARBA00005569"/>
    </source>
</evidence>
<dbReference type="GO" id="GO:0017056">
    <property type="term" value="F:structural constituent of nuclear pore"/>
    <property type="evidence" value="ECO:0007669"/>
    <property type="project" value="InterPro"/>
</dbReference>
<comment type="subcellular location">
    <subcellularLocation>
        <location evidence="1">Nucleus envelope</location>
    </subcellularLocation>
</comment>
<evidence type="ECO:0000256" key="6">
    <source>
        <dbReference type="ARBA" id="ARBA00023010"/>
    </source>
</evidence>
<dbReference type="OrthoDB" id="103454at2759"/>
<evidence type="ECO:0000259" key="10">
    <source>
        <dbReference type="Pfam" id="PF08801"/>
    </source>
</evidence>
<dbReference type="InterPro" id="IPR014908">
    <property type="entry name" value="Nucleoporin_Nup133/Nup155_N"/>
</dbReference>
<dbReference type="GO" id="GO:0000972">
    <property type="term" value="P:transcription-dependent tethering of RNA polymerase II gene DNA at nuclear periphery"/>
    <property type="evidence" value="ECO:0007669"/>
    <property type="project" value="TreeGrafter"/>
</dbReference>
<evidence type="ECO:0000256" key="1">
    <source>
        <dbReference type="ARBA" id="ARBA00004259"/>
    </source>
</evidence>
<keyword evidence="3" id="KW-0813">Transport</keyword>
<proteinExistence type="inferred from homology"/>
<keyword evidence="6" id="KW-0811">Translocation</keyword>
<dbReference type="InterPro" id="IPR015943">
    <property type="entry name" value="WD40/YVTN_repeat-like_dom_sf"/>
</dbReference>
<dbReference type="Gene3D" id="1.20.58.1380">
    <property type="match status" value="1"/>
</dbReference>
<evidence type="ECO:0000313" key="12">
    <source>
        <dbReference type="Proteomes" id="UP000310189"/>
    </source>
</evidence>
<keyword evidence="5" id="KW-0653">Protein transport</keyword>
<feature type="domain" description="Nucleoporin Nup133/Nup155-like N-terminal" evidence="10">
    <location>
        <begin position="165"/>
        <end position="528"/>
    </location>
</feature>
<evidence type="ECO:0000256" key="3">
    <source>
        <dbReference type="ARBA" id="ARBA00022448"/>
    </source>
</evidence>
<keyword evidence="12" id="KW-1185">Reference proteome</keyword>
<dbReference type="InterPro" id="IPR018796">
    <property type="entry name" value="COA8"/>
</dbReference>
<dbReference type="SUPFAM" id="SSF117289">
    <property type="entry name" value="Nucleoporin domain"/>
    <property type="match status" value="1"/>
</dbReference>
<dbReference type="InterPro" id="IPR007187">
    <property type="entry name" value="Nucleoporin_Nup133/Nup155_C"/>
</dbReference>
<keyword evidence="4" id="KW-0509">mRNA transport</keyword>
<dbReference type="GO" id="GO:0031080">
    <property type="term" value="C:nuclear pore outer ring"/>
    <property type="evidence" value="ECO:0007669"/>
    <property type="project" value="TreeGrafter"/>
</dbReference>
<dbReference type="GO" id="GO:0097193">
    <property type="term" value="P:intrinsic apoptotic signaling pathway"/>
    <property type="evidence" value="ECO:0007669"/>
    <property type="project" value="InterPro"/>
</dbReference>
<dbReference type="InterPro" id="IPR037624">
    <property type="entry name" value="Nup133-like"/>
</dbReference>
<gene>
    <name evidence="11" type="ORF">E3P99_00040</name>
</gene>
<evidence type="ECO:0000256" key="8">
    <source>
        <dbReference type="SAM" id="MobiDB-lite"/>
    </source>
</evidence>
<name>A0A4T0G0B1_9BASI</name>
<dbReference type="Proteomes" id="UP000310189">
    <property type="component" value="Unassembled WGS sequence"/>
</dbReference>
<dbReference type="Gene3D" id="1.25.40.700">
    <property type="match status" value="1"/>
</dbReference>
<evidence type="ECO:0000256" key="4">
    <source>
        <dbReference type="ARBA" id="ARBA00022816"/>
    </source>
</evidence>
<accession>A0A4T0G0B1</accession>
<feature type="domain" description="Nucleoporin Nup133/Nup155-like C-terminal" evidence="9">
    <location>
        <begin position="869"/>
        <end position="1319"/>
    </location>
</feature>
<dbReference type="Pfam" id="PF08801">
    <property type="entry name" value="Nucleoporin_N"/>
    <property type="match status" value="1"/>
</dbReference>
<dbReference type="Gene3D" id="2.130.10.10">
    <property type="entry name" value="YVTN repeat-like/Quinoprotein amine dehydrogenase"/>
    <property type="match status" value="1"/>
</dbReference>
<comment type="similarity">
    <text evidence="2">Belongs to the nucleoporin Nup133 family.</text>
</comment>
<feature type="compositionally biased region" description="Basic and acidic residues" evidence="8">
    <location>
        <begin position="1330"/>
        <end position="1345"/>
    </location>
</feature>
<organism evidence="11 12">
    <name type="scientific">Wallemia hederae</name>
    <dbReference type="NCBI Taxonomy" id="1540922"/>
    <lineage>
        <taxon>Eukaryota</taxon>
        <taxon>Fungi</taxon>
        <taxon>Dikarya</taxon>
        <taxon>Basidiomycota</taxon>
        <taxon>Wallemiomycotina</taxon>
        <taxon>Wallemiomycetes</taxon>
        <taxon>Wallemiales</taxon>
        <taxon>Wallemiaceae</taxon>
        <taxon>Wallemia</taxon>
    </lineage>
</organism>